<dbReference type="InterPro" id="IPR011010">
    <property type="entry name" value="DNA_brk_join_enz"/>
</dbReference>
<dbReference type="EMBL" id="JAPDFW010000092">
    <property type="protein sequence ID" value="KAJ5070856.1"/>
    <property type="molecule type" value="Genomic_DNA"/>
</dbReference>
<evidence type="ECO:0000256" key="1">
    <source>
        <dbReference type="ARBA" id="ARBA00023172"/>
    </source>
</evidence>
<feature type="compositionally biased region" description="Basic and acidic residues" evidence="2">
    <location>
        <begin position="368"/>
        <end position="409"/>
    </location>
</feature>
<dbReference type="AlphaFoldDB" id="A0A9Q0R8L4"/>
<dbReference type="PANTHER" id="PTHR21446:SF12">
    <property type="entry name" value="POTASSIUM CHANNEL TETRAMERIZATION DOMAIN CONTAINING 1"/>
    <property type="match status" value="1"/>
</dbReference>
<dbReference type="Pfam" id="PF00589">
    <property type="entry name" value="Phage_integrase"/>
    <property type="match status" value="1"/>
</dbReference>
<keyword evidence="5" id="KW-1185">Reference proteome</keyword>
<dbReference type="SUPFAM" id="SSF56349">
    <property type="entry name" value="DNA breaking-rejoining enzymes"/>
    <property type="match status" value="1"/>
</dbReference>
<gene>
    <name evidence="4" type="ORF">M0811_01837</name>
</gene>
<dbReference type="OrthoDB" id="10002548at2759"/>
<dbReference type="GO" id="GO:0003677">
    <property type="term" value="F:DNA binding"/>
    <property type="evidence" value="ECO:0007669"/>
    <property type="project" value="InterPro"/>
</dbReference>
<feature type="compositionally biased region" description="Basic and acidic residues" evidence="2">
    <location>
        <begin position="9"/>
        <end position="20"/>
    </location>
</feature>
<accession>A0A9Q0R8L4</accession>
<dbReference type="InterPro" id="IPR002104">
    <property type="entry name" value="Integrase_catalytic"/>
</dbReference>
<dbReference type="Gene3D" id="1.10.443.10">
    <property type="entry name" value="Intergrase catalytic core"/>
    <property type="match status" value="1"/>
</dbReference>
<sequence length="501" mass="58750">MSEQISLEKPSENQRFREVSDQEIEHAQTNATPSNTNRSTDTWIKVWEQYAKQFELPMDFSLLDSETLQMHLSKLILQLKTQDEQEYSSSSIYYCAAGWNRFLKEHDFKAKRPERSLLQGREFWKFQNILHYKMKILDDLGKGEKKHYEPVTLEEFQALKATFNISEPRGLIGTLILQFGIFCAFRGGDYWRLKMGNVTLKKDQQEYFEIRLFREKNNQRGLKGKHQKSRVTYIMDPLAVQNLKNYLAQRLPQNNERFFLGINGSKKRVHPFKNQAMGKNTLRKILQEACKKAKIQKKITLHSLRTTCITWLNKMAESTSRIQLLSGHKCIDSVQNYNHAQEDIKKELANKLTDLITPAESTKQISEQTKDNSEQTKDNSEQTKDNSEQTKDNSEQTKDNSEQTKEKLSLHSRKHSNPEFKKKDDHSLAISQTDLTLDSLGTIFSRCHIRNSDLKIFLFSYTRLRLVGKIVYCPRLRLGAINGEKFFRQCYKFLIFIFRNQ</sequence>
<feature type="region of interest" description="Disordered" evidence="2">
    <location>
        <begin position="1"/>
        <end position="20"/>
    </location>
</feature>
<comment type="caution">
    <text evidence="4">The sequence shown here is derived from an EMBL/GenBank/DDBJ whole genome shotgun (WGS) entry which is preliminary data.</text>
</comment>
<dbReference type="PANTHER" id="PTHR21446">
    <property type="entry name" value="DUF3504 DOMAIN-CONTAINING PROTEIN"/>
    <property type="match status" value="1"/>
</dbReference>
<dbReference type="PROSITE" id="PS51898">
    <property type="entry name" value="TYR_RECOMBINASE"/>
    <property type="match status" value="1"/>
</dbReference>
<evidence type="ECO:0000313" key="4">
    <source>
        <dbReference type="EMBL" id="KAJ5070856.1"/>
    </source>
</evidence>
<evidence type="ECO:0000259" key="3">
    <source>
        <dbReference type="PROSITE" id="PS51898"/>
    </source>
</evidence>
<dbReference type="Proteomes" id="UP001149090">
    <property type="component" value="Unassembled WGS sequence"/>
</dbReference>
<proteinExistence type="predicted"/>
<reference evidence="4" key="1">
    <citation type="submission" date="2022-10" db="EMBL/GenBank/DDBJ databases">
        <title>Novel sulphate-reducing endosymbionts in the free-living metamonad Anaeramoeba.</title>
        <authorList>
            <person name="Jerlstrom-Hultqvist J."/>
            <person name="Cepicka I."/>
            <person name="Gallot-Lavallee L."/>
            <person name="Salas-Leiva D."/>
            <person name="Curtis B.A."/>
            <person name="Zahonova K."/>
            <person name="Pipaliya S."/>
            <person name="Dacks J."/>
            <person name="Roger A.J."/>
        </authorList>
    </citation>
    <scope>NUCLEOTIDE SEQUENCE</scope>
    <source>
        <strain evidence="4">BMAN</strain>
    </source>
</reference>
<feature type="region of interest" description="Disordered" evidence="2">
    <location>
        <begin position="359"/>
        <end position="425"/>
    </location>
</feature>
<dbReference type="GO" id="GO:0006310">
    <property type="term" value="P:DNA recombination"/>
    <property type="evidence" value="ECO:0007669"/>
    <property type="project" value="UniProtKB-KW"/>
</dbReference>
<organism evidence="4 5">
    <name type="scientific">Anaeramoeba ignava</name>
    <name type="common">Anaerobic marine amoeba</name>
    <dbReference type="NCBI Taxonomy" id="1746090"/>
    <lineage>
        <taxon>Eukaryota</taxon>
        <taxon>Metamonada</taxon>
        <taxon>Anaeramoebidae</taxon>
        <taxon>Anaeramoeba</taxon>
    </lineage>
</organism>
<name>A0A9Q0R8L4_ANAIG</name>
<dbReference type="InterPro" id="IPR013762">
    <property type="entry name" value="Integrase-like_cat_sf"/>
</dbReference>
<feature type="compositionally biased region" description="Basic and acidic residues" evidence="2">
    <location>
        <begin position="416"/>
        <end position="425"/>
    </location>
</feature>
<protein>
    <recommendedName>
        <fullName evidence="3">Tyr recombinase domain-containing protein</fullName>
    </recommendedName>
</protein>
<dbReference type="GO" id="GO:0015074">
    <property type="term" value="P:DNA integration"/>
    <property type="evidence" value="ECO:0007669"/>
    <property type="project" value="InterPro"/>
</dbReference>
<keyword evidence="1" id="KW-0233">DNA recombination</keyword>
<dbReference type="InterPro" id="IPR052787">
    <property type="entry name" value="MAVS"/>
</dbReference>
<evidence type="ECO:0000256" key="2">
    <source>
        <dbReference type="SAM" id="MobiDB-lite"/>
    </source>
</evidence>
<feature type="domain" description="Tyr recombinase" evidence="3">
    <location>
        <begin position="146"/>
        <end position="350"/>
    </location>
</feature>
<dbReference type="CDD" id="cd00397">
    <property type="entry name" value="DNA_BRE_C"/>
    <property type="match status" value="1"/>
</dbReference>
<evidence type="ECO:0000313" key="5">
    <source>
        <dbReference type="Proteomes" id="UP001149090"/>
    </source>
</evidence>